<sequence length="65" mass="7114">MSITTIFELRLGLAAGILLCLMRDNLSLPDIAEKLTMSPATLTATLKRCLAEMDLNFAQLADTCR</sequence>
<protein>
    <submittedName>
        <fullName evidence="1">Uncharacterized protein</fullName>
    </submittedName>
</protein>
<organism evidence="1">
    <name type="scientific">Shewanella oncorhynchi</name>
    <dbReference type="NCBI Taxonomy" id="2726434"/>
    <lineage>
        <taxon>Bacteria</taxon>
        <taxon>Pseudomonadati</taxon>
        <taxon>Pseudomonadota</taxon>
        <taxon>Gammaproteobacteria</taxon>
        <taxon>Alteromonadales</taxon>
        <taxon>Shewanellaceae</taxon>
        <taxon>Shewanella</taxon>
    </lineage>
</organism>
<reference evidence="1" key="1">
    <citation type="submission" date="2023-08" db="EMBL/GenBank/DDBJ databases">
        <title>Complete genome sequence of Shewanella oncorhynchi Z-P2, a siderophore putrebactin-producing bacterium.</title>
        <authorList>
            <person name="Zhang Y."/>
        </authorList>
    </citation>
    <scope>NUCLEOTIDE SEQUENCE</scope>
    <source>
        <strain evidence="1">Z-P2</strain>
    </source>
</reference>
<proteinExistence type="predicted"/>
<dbReference type="EMBL" id="CP132914">
    <property type="protein sequence ID" value="WMB71063.1"/>
    <property type="molecule type" value="Genomic_DNA"/>
</dbReference>
<dbReference type="GeneID" id="301339795"/>
<dbReference type="RefSeq" id="WP_254451406.1">
    <property type="nucleotide sequence ID" value="NZ_CP132914.1"/>
</dbReference>
<gene>
    <name evidence="1" type="ORF">RA178_11390</name>
</gene>
<accession>A0AA50Q4K8</accession>
<dbReference type="KEGG" id="sog:RA178_11390"/>
<dbReference type="Proteomes" id="UP001236800">
    <property type="component" value="Chromosome"/>
</dbReference>
<dbReference type="AlphaFoldDB" id="A0AA50Q4K8"/>
<name>A0AA50Q4K8_9GAMM</name>
<evidence type="ECO:0000313" key="1">
    <source>
        <dbReference type="EMBL" id="WMB71063.1"/>
    </source>
</evidence>